<feature type="transmembrane region" description="Helical" evidence="2">
    <location>
        <begin position="89"/>
        <end position="110"/>
    </location>
</feature>
<feature type="domain" description="EamA" evidence="3">
    <location>
        <begin position="1"/>
        <end position="134"/>
    </location>
</feature>
<reference evidence="4 5" key="1">
    <citation type="submission" date="2019-10" db="EMBL/GenBank/DDBJ databases">
        <title>Georgenia wutianyii sp. nov. and Georgenia yuyongxinii sp. nov. isolated from plateau pika (Ochotona curzoniae) in the Qinghai-Tibet plateau of China.</title>
        <authorList>
            <person name="Tian Z."/>
        </authorList>
    </citation>
    <scope>NUCLEOTIDE SEQUENCE [LARGE SCALE GENOMIC DNA]</scope>
    <source>
        <strain evidence="4 5">JCM 19765</strain>
    </source>
</reference>
<keyword evidence="2" id="KW-0472">Membrane</keyword>
<proteinExistence type="inferred from homology"/>
<dbReference type="SUPFAM" id="SSF103481">
    <property type="entry name" value="Multidrug resistance efflux transporter EmrE"/>
    <property type="match status" value="2"/>
</dbReference>
<protein>
    <submittedName>
        <fullName evidence="4">EamA family transporter</fullName>
    </submittedName>
</protein>
<dbReference type="AlphaFoldDB" id="A0A6N7EF22"/>
<feature type="transmembrane region" description="Helical" evidence="2">
    <location>
        <begin position="31"/>
        <end position="51"/>
    </location>
</feature>
<dbReference type="Pfam" id="PF00892">
    <property type="entry name" value="EamA"/>
    <property type="match status" value="1"/>
</dbReference>
<dbReference type="RefSeq" id="WP_152194170.1">
    <property type="nucleotide sequence ID" value="NZ_VUKD01000001.1"/>
</dbReference>
<dbReference type="EMBL" id="WHPC01000015">
    <property type="protein sequence ID" value="MPV36620.1"/>
    <property type="molecule type" value="Genomic_DNA"/>
</dbReference>
<feature type="transmembrane region" description="Helical" evidence="2">
    <location>
        <begin position="203"/>
        <end position="225"/>
    </location>
</feature>
<organism evidence="4 5">
    <name type="scientific">Georgenia subflava</name>
    <dbReference type="NCBI Taxonomy" id="1622177"/>
    <lineage>
        <taxon>Bacteria</taxon>
        <taxon>Bacillati</taxon>
        <taxon>Actinomycetota</taxon>
        <taxon>Actinomycetes</taxon>
        <taxon>Micrococcales</taxon>
        <taxon>Bogoriellaceae</taxon>
        <taxon>Georgenia</taxon>
    </lineage>
</organism>
<evidence type="ECO:0000256" key="1">
    <source>
        <dbReference type="ARBA" id="ARBA00007362"/>
    </source>
</evidence>
<dbReference type="Proteomes" id="UP000437709">
    <property type="component" value="Unassembled WGS sequence"/>
</dbReference>
<dbReference type="InterPro" id="IPR000620">
    <property type="entry name" value="EamA_dom"/>
</dbReference>
<sequence length="279" mass="28076">MGVLLALGSAFFYGLADFIGGLLSRRADPTTVALVGQVGALVLTVLAAPFVPATGVTMVDLAWGGLSGIGTGVGMVFLYRGLSRGSMSVVVPLVAVGGTLLPVLIAVSILGDRPTAVAWIGIIAALPSLWLISTTSKGAVKARADGAADALISSVGIAVQYTALAQVADGVGLWPIVAGRVTAVLVVLPMARRTGTGLRTLPVSVSLAAVATGGMAALGLTLYMLATREQLMTIAVVLSSLYPVLPVLLGITVLRERLTARRSLGLAGAAVAVVLITLG</sequence>
<name>A0A6N7EF22_9MICO</name>
<accession>A0A6N7EF22</accession>
<dbReference type="InterPro" id="IPR037185">
    <property type="entry name" value="EmrE-like"/>
</dbReference>
<keyword evidence="2" id="KW-1133">Transmembrane helix</keyword>
<evidence type="ECO:0000256" key="2">
    <source>
        <dbReference type="SAM" id="Phobius"/>
    </source>
</evidence>
<dbReference type="Gene3D" id="1.10.3730.20">
    <property type="match status" value="1"/>
</dbReference>
<dbReference type="GO" id="GO:0016020">
    <property type="term" value="C:membrane"/>
    <property type="evidence" value="ECO:0007669"/>
    <property type="project" value="InterPro"/>
</dbReference>
<feature type="transmembrane region" description="Helical" evidence="2">
    <location>
        <begin position="116"/>
        <end position="134"/>
    </location>
</feature>
<feature type="transmembrane region" description="Helical" evidence="2">
    <location>
        <begin position="231"/>
        <end position="254"/>
    </location>
</feature>
<evidence type="ECO:0000259" key="3">
    <source>
        <dbReference type="Pfam" id="PF00892"/>
    </source>
</evidence>
<feature type="transmembrane region" description="Helical" evidence="2">
    <location>
        <begin position="63"/>
        <end position="82"/>
    </location>
</feature>
<feature type="transmembrane region" description="Helical" evidence="2">
    <location>
        <begin position="6"/>
        <end position="24"/>
    </location>
</feature>
<keyword evidence="5" id="KW-1185">Reference proteome</keyword>
<evidence type="ECO:0000313" key="5">
    <source>
        <dbReference type="Proteomes" id="UP000437709"/>
    </source>
</evidence>
<evidence type="ECO:0000313" key="4">
    <source>
        <dbReference type="EMBL" id="MPV36620.1"/>
    </source>
</evidence>
<comment type="caution">
    <text evidence="4">The sequence shown here is derived from an EMBL/GenBank/DDBJ whole genome shotgun (WGS) entry which is preliminary data.</text>
</comment>
<gene>
    <name evidence="4" type="ORF">GB881_06045</name>
</gene>
<comment type="similarity">
    <text evidence="1">Belongs to the EamA transporter family.</text>
</comment>
<keyword evidence="2" id="KW-0812">Transmembrane</keyword>